<dbReference type="RefSeq" id="WP_170185746.1">
    <property type="nucleotide sequence ID" value="NZ_BAAAPR010000012.1"/>
</dbReference>
<sequence>MGGDGFYAPMGYSGVWLVVGLVLLLAVAGWYLLVWARTRPAPPPPPPPADPPGVHVIRLREGALRRIDEIVRDVQEGRSTPRRAHQELSATVRQFVSDASGVGVTTMTLTELGRSGQPRLRPLTDTVLALYPGEFGPHDGSVADAAESARRAVTSWS</sequence>
<accession>A0A542E5P4</accession>
<dbReference type="Proteomes" id="UP000317893">
    <property type="component" value="Unassembled WGS sequence"/>
</dbReference>
<gene>
    <name evidence="2" type="ORF">FB458_3735</name>
</gene>
<comment type="caution">
    <text evidence="2">The sequence shown here is derived from an EMBL/GenBank/DDBJ whole genome shotgun (WGS) entry which is preliminary data.</text>
</comment>
<dbReference type="EMBL" id="VFMN01000001">
    <property type="protein sequence ID" value="TQJ10606.1"/>
    <property type="molecule type" value="Genomic_DNA"/>
</dbReference>
<keyword evidence="3" id="KW-1185">Reference proteome</keyword>
<evidence type="ECO:0000256" key="1">
    <source>
        <dbReference type="SAM" id="Phobius"/>
    </source>
</evidence>
<organism evidence="2 3">
    <name type="scientific">Lapillicoccus jejuensis</name>
    <dbReference type="NCBI Taxonomy" id="402171"/>
    <lineage>
        <taxon>Bacteria</taxon>
        <taxon>Bacillati</taxon>
        <taxon>Actinomycetota</taxon>
        <taxon>Actinomycetes</taxon>
        <taxon>Micrococcales</taxon>
        <taxon>Intrasporangiaceae</taxon>
        <taxon>Lapillicoccus</taxon>
    </lineage>
</organism>
<name>A0A542E5P4_9MICO</name>
<reference evidence="2 3" key="1">
    <citation type="submission" date="2019-06" db="EMBL/GenBank/DDBJ databases">
        <title>Sequencing the genomes of 1000 actinobacteria strains.</title>
        <authorList>
            <person name="Klenk H.-P."/>
        </authorList>
    </citation>
    <scope>NUCLEOTIDE SEQUENCE [LARGE SCALE GENOMIC DNA]</scope>
    <source>
        <strain evidence="2 3">DSM 18607</strain>
    </source>
</reference>
<evidence type="ECO:0000313" key="2">
    <source>
        <dbReference type="EMBL" id="TQJ10606.1"/>
    </source>
</evidence>
<keyword evidence="1" id="KW-0472">Membrane</keyword>
<protein>
    <submittedName>
        <fullName evidence="2">Uncharacterized protein</fullName>
    </submittedName>
</protein>
<feature type="transmembrane region" description="Helical" evidence="1">
    <location>
        <begin position="12"/>
        <end position="33"/>
    </location>
</feature>
<proteinExistence type="predicted"/>
<keyword evidence="1" id="KW-1133">Transmembrane helix</keyword>
<keyword evidence="1" id="KW-0812">Transmembrane</keyword>
<evidence type="ECO:0000313" key="3">
    <source>
        <dbReference type="Proteomes" id="UP000317893"/>
    </source>
</evidence>
<dbReference type="AlphaFoldDB" id="A0A542E5P4"/>